<comment type="caution">
    <text evidence="1">The sequence shown here is derived from an EMBL/GenBank/DDBJ whole genome shotgun (WGS) entry which is preliminary data.</text>
</comment>
<sequence length="114" mass="12805">MNFSFNYQCKELQLCSTILVHSHSGFTILVSLIATVSSRLISSEELHVSHLHLLLLLFPKYSSPPASKERNKKKQIEVVITQNSKHRVNVSEPEPGEIKDTKMGLCLNVTFVVA</sequence>
<accession>A0A8S9LNG7</accession>
<dbReference type="AlphaFoldDB" id="A0A8S9LNG7"/>
<protein>
    <submittedName>
        <fullName evidence="1">Uncharacterized protein</fullName>
    </submittedName>
</protein>
<evidence type="ECO:0000313" key="2">
    <source>
        <dbReference type="Proteomes" id="UP000712281"/>
    </source>
</evidence>
<name>A0A8S9LNG7_BRACR</name>
<gene>
    <name evidence="1" type="ORF">F2Q68_00045160</name>
</gene>
<dbReference type="EMBL" id="QGKW02000276">
    <property type="protein sequence ID" value="KAF2608072.1"/>
    <property type="molecule type" value="Genomic_DNA"/>
</dbReference>
<reference evidence="1" key="1">
    <citation type="submission" date="2019-12" db="EMBL/GenBank/DDBJ databases">
        <title>Genome sequencing and annotation of Brassica cretica.</title>
        <authorList>
            <person name="Studholme D.J."/>
            <person name="Sarris P.F."/>
        </authorList>
    </citation>
    <scope>NUCLEOTIDE SEQUENCE</scope>
    <source>
        <strain evidence="1">PFS-001/15</strain>
        <tissue evidence="1">Leaf</tissue>
    </source>
</reference>
<organism evidence="1 2">
    <name type="scientific">Brassica cretica</name>
    <name type="common">Mustard</name>
    <dbReference type="NCBI Taxonomy" id="69181"/>
    <lineage>
        <taxon>Eukaryota</taxon>
        <taxon>Viridiplantae</taxon>
        <taxon>Streptophyta</taxon>
        <taxon>Embryophyta</taxon>
        <taxon>Tracheophyta</taxon>
        <taxon>Spermatophyta</taxon>
        <taxon>Magnoliopsida</taxon>
        <taxon>eudicotyledons</taxon>
        <taxon>Gunneridae</taxon>
        <taxon>Pentapetalae</taxon>
        <taxon>rosids</taxon>
        <taxon>malvids</taxon>
        <taxon>Brassicales</taxon>
        <taxon>Brassicaceae</taxon>
        <taxon>Brassiceae</taxon>
        <taxon>Brassica</taxon>
    </lineage>
</organism>
<evidence type="ECO:0000313" key="1">
    <source>
        <dbReference type="EMBL" id="KAF2608072.1"/>
    </source>
</evidence>
<dbReference type="Proteomes" id="UP000712281">
    <property type="component" value="Unassembled WGS sequence"/>
</dbReference>
<proteinExistence type="predicted"/>